<dbReference type="PANTHER" id="PTHR33055">
    <property type="entry name" value="TRANSPOSASE FOR INSERTION SEQUENCE ELEMENT IS1111A"/>
    <property type="match status" value="1"/>
</dbReference>
<evidence type="ECO:0000313" key="3">
    <source>
        <dbReference type="EMBL" id="TCN22126.1"/>
    </source>
</evidence>
<evidence type="ECO:0000313" key="4">
    <source>
        <dbReference type="Proteomes" id="UP000295043"/>
    </source>
</evidence>
<dbReference type="GO" id="GO:0006313">
    <property type="term" value="P:DNA transposition"/>
    <property type="evidence" value="ECO:0007669"/>
    <property type="project" value="InterPro"/>
</dbReference>
<feature type="domain" description="Transposase IS110-like N-terminal" evidence="1">
    <location>
        <begin position="7"/>
        <end position="147"/>
    </location>
</feature>
<dbReference type="GO" id="GO:0003677">
    <property type="term" value="F:DNA binding"/>
    <property type="evidence" value="ECO:0007669"/>
    <property type="project" value="InterPro"/>
</dbReference>
<dbReference type="Proteomes" id="UP000295043">
    <property type="component" value="Unassembled WGS sequence"/>
</dbReference>
<dbReference type="InterPro" id="IPR003346">
    <property type="entry name" value="Transposase_20"/>
</dbReference>
<dbReference type="InterPro" id="IPR002525">
    <property type="entry name" value="Transp_IS110-like_N"/>
</dbReference>
<dbReference type="Pfam" id="PF02371">
    <property type="entry name" value="Transposase_20"/>
    <property type="match status" value="1"/>
</dbReference>
<dbReference type="Pfam" id="PF01548">
    <property type="entry name" value="DEDD_Tnp_IS110"/>
    <property type="match status" value="1"/>
</dbReference>
<dbReference type="EMBL" id="SLVU01000025">
    <property type="protein sequence ID" value="TCN22126.1"/>
    <property type="molecule type" value="Genomic_DNA"/>
</dbReference>
<protein>
    <submittedName>
        <fullName evidence="3">Transposase</fullName>
    </submittedName>
</protein>
<accession>A0A4R2B6C7</accession>
<reference evidence="3 4" key="1">
    <citation type="submission" date="2019-03" db="EMBL/GenBank/DDBJ databases">
        <title>Genomic Encyclopedia of Type Strains, Phase IV (KMG-V): Genome sequencing to study the core and pangenomes of soil and plant-associated prokaryotes.</title>
        <authorList>
            <person name="Whitman W."/>
        </authorList>
    </citation>
    <scope>NUCLEOTIDE SEQUENCE [LARGE SCALE GENOMIC DNA]</scope>
    <source>
        <strain evidence="3 4">23C40</strain>
    </source>
</reference>
<dbReference type="RefSeq" id="WP_132080194.1">
    <property type="nucleotide sequence ID" value="NZ_SLVU01000025.1"/>
</dbReference>
<dbReference type="NCBIfam" id="NF033542">
    <property type="entry name" value="transpos_IS110"/>
    <property type="match status" value="1"/>
</dbReference>
<sequence>MEEITTIGIDIAKSVFQVHAVCATGTVLFRRQLKRRYVAQFFAGLKPCLIGIGACATAHHWGRELANLGHEVRLMPPGYVKPYVKRNKNDAADAEAICEAVTRPNVRFVPIKTQDQRSILMLHRTRMLFIRQRTMTINAVRAHLAEFGIIAGIGRNGLQALLDLIRKGEKAEISPEAWLCLIALADQIDLLKQRILNMERQILKWHSANDLSRKLEGILGVGPLVATALAASIPDPTAFRSGRDLSAWIGLVPKQNSSGGKEKLGSISKAGNRYLRQLLVLGALAVIKRAKLLGHTRHPWVVGLMERRPSKVAAVALANKMARVAWAMMSHNEPYRAKPAAAGT</sequence>
<dbReference type="InterPro" id="IPR047650">
    <property type="entry name" value="Transpos_IS110"/>
</dbReference>
<gene>
    <name evidence="3" type="ORF">EV184_12550</name>
</gene>
<evidence type="ECO:0000259" key="2">
    <source>
        <dbReference type="Pfam" id="PF02371"/>
    </source>
</evidence>
<dbReference type="AlphaFoldDB" id="A0A4R2B6C7"/>
<dbReference type="PANTHER" id="PTHR33055:SF3">
    <property type="entry name" value="PUTATIVE TRANSPOSASE FOR IS117-RELATED"/>
    <property type="match status" value="1"/>
</dbReference>
<dbReference type="GO" id="GO:0004803">
    <property type="term" value="F:transposase activity"/>
    <property type="evidence" value="ECO:0007669"/>
    <property type="project" value="InterPro"/>
</dbReference>
<feature type="domain" description="Transposase IS116/IS110/IS902 C-terminal" evidence="2">
    <location>
        <begin position="213"/>
        <end position="291"/>
    </location>
</feature>
<evidence type="ECO:0000259" key="1">
    <source>
        <dbReference type="Pfam" id="PF01548"/>
    </source>
</evidence>
<proteinExistence type="predicted"/>
<organism evidence="3 4">
    <name type="scientific">Sinorhizobium americanum</name>
    <dbReference type="NCBI Taxonomy" id="194963"/>
    <lineage>
        <taxon>Bacteria</taxon>
        <taxon>Pseudomonadati</taxon>
        <taxon>Pseudomonadota</taxon>
        <taxon>Alphaproteobacteria</taxon>
        <taxon>Hyphomicrobiales</taxon>
        <taxon>Rhizobiaceae</taxon>
        <taxon>Sinorhizobium/Ensifer group</taxon>
        <taxon>Sinorhizobium</taxon>
    </lineage>
</organism>
<name>A0A4R2B6C7_9HYPH</name>
<comment type="caution">
    <text evidence="3">The sequence shown here is derived from an EMBL/GenBank/DDBJ whole genome shotgun (WGS) entry which is preliminary data.</text>
</comment>